<dbReference type="GO" id="GO:0016758">
    <property type="term" value="F:hexosyltransferase activity"/>
    <property type="evidence" value="ECO:0007669"/>
    <property type="project" value="InterPro"/>
</dbReference>
<dbReference type="AlphaFoldDB" id="A0A6A3F0X0"/>
<keyword evidence="11" id="KW-0732">Signal</keyword>
<keyword evidence="4" id="KW-0808">Transferase</keyword>
<dbReference type="EMBL" id="QXGF01000599">
    <property type="protein sequence ID" value="KAE8937931.1"/>
    <property type="molecule type" value="Genomic_DNA"/>
</dbReference>
<dbReference type="EMBL" id="QXFW01001690">
    <property type="protein sequence ID" value="KAE8987151.1"/>
    <property type="molecule type" value="Genomic_DNA"/>
</dbReference>
<evidence type="ECO:0000256" key="7">
    <source>
        <dbReference type="ARBA" id="ARBA00022989"/>
    </source>
</evidence>
<dbReference type="Proteomes" id="UP000433483">
    <property type="component" value="Unassembled WGS sequence"/>
</dbReference>
<feature type="signal peptide" evidence="11">
    <location>
        <begin position="1"/>
        <end position="21"/>
    </location>
</feature>
<evidence type="ECO:0000256" key="6">
    <source>
        <dbReference type="ARBA" id="ARBA00022968"/>
    </source>
</evidence>
<evidence type="ECO:0000313" key="13">
    <source>
        <dbReference type="EMBL" id="KAE8987151.1"/>
    </source>
</evidence>
<dbReference type="EMBL" id="QXGB01001212">
    <property type="protein sequence ID" value="KAE9194883.1"/>
    <property type="molecule type" value="Genomic_DNA"/>
</dbReference>
<gene>
    <name evidence="16" type="ORF">PF001_g18723</name>
    <name evidence="15" type="ORF">PF005_g17509</name>
    <name evidence="14" type="ORF">PF006_g19917</name>
    <name evidence="12" type="ORF">PF009_g12168</name>
    <name evidence="13" type="ORF">PF011_g19688</name>
</gene>
<evidence type="ECO:0000256" key="1">
    <source>
        <dbReference type="ARBA" id="ARBA00004323"/>
    </source>
</evidence>
<protein>
    <recommendedName>
        <fullName evidence="10">Hexosyltransferase</fullName>
        <ecNumber evidence="10">2.4.1.-</ecNumber>
    </recommendedName>
</protein>
<dbReference type="EC" id="2.4.1.-" evidence="10"/>
<feature type="chain" id="PRO_5033520535" description="Hexosyltransferase" evidence="11">
    <location>
        <begin position="22"/>
        <end position="469"/>
    </location>
</feature>
<name>A0A6A3F0X0_9STRA</name>
<comment type="subcellular location">
    <subcellularLocation>
        <location evidence="1 10">Golgi apparatus membrane</location>
        <topology evidence="1 10">Single-pass type II membrane protein</topology>
    </subcellularLocation>
</comment>
<dbReference type="EMBL" id="QXGA01001697">
    <property type="protein sequence ID" value="KAE9112679.1"/>
    <property type="molecule type" value="Genomic_DNA"/>
</dbReference>
<dbReference type="Proteomes" id="UP000440732">
    <property type="component" value="Unassembled WGS sequence"/>
</dbReference>
<dbReference type="Gene3D" id="3.90.550.50">
    <property type="match status" value="1"/>
</dbReference>
<dbReference type="Pfam" id="PF01762">
    <property type="entry name" value="Galactosyl_T"/>
    <property type="match status" value="1"/>
</dbReference>
<evidence type="ECO:0000256" key="11">
    <source>
        <dbReference type="SAM" id="SignalP"/>
    </source>
</evidence>
<evidence type="ECO:0000256" key="5">
    <source>
        <dbReference type="ARBA" id="ARBA00022692"/>
    </source>
</evidence>
<evidence type="ECO:0000313" key="20">
    <source>
        <dbReference type="Proteomes" id="UP000440732"/>
    </source>
</evidence>
<organism evidence="12 17">
    <name type="scientific">Phytophthora fragariae</name>
    <dbReference type="NCBI Taxonomy" id="53985"/>
    <lineage>
        <taxon>Eukaryota</taxon>
        <taxon>Sar</taxon>
        <taxon>Stramenopiles</taxon>
        <taxon>Oomycota</taxon>
        <taxon>Peronosporomycetes</taxon>
        <taxon>Peronosporales</taxon>
        <taxon>Peronosporaceae</taxon>
        <taxon>Phytophthora</taxon>
    </lineage>
</organism>
<evidence type="ECO:0000313" key="17">
    <source>
        <dbReference type="Proteomes" id="UP000429523"/>
    </source>
</evidence>
<evidence type="ECO:0000313" key="19">
    <source>
        <dbReference type="Proteomes" id="UP000437068"/>
    </source>
</evidence>
<dbReference type="EMBL" id="QXGE01001453">
    <property type="protein sequence ID" value="KAE9292429.1"/>
    <property type="molecule type" value="Genomic_DNA"/>
</dbReference>
<evidence type="ECO:0000256" key="4">
    <source>
        <dbReference type="ARBA" id="ARBA00022679"/>
    </source>
</evidence>
<evidence type="ECO:0000313" key="14">
    <source>
        <dbReference type="EMBL" id="KAE9112679.1"/>
    </source>
</evidence>
<comment type="caution">
    <text evidence="12">The sequence shown here is derived from an EMBL/GenBank/DDBJ whole genome shotgun (WGS) entry which is preliminary data.</text>
</comment>
<evidence type="ECO:0000256" key="10">
    <source>
        <dbReference type="RuleBase" id="RU363063"/>
    </source>
</evidence>
<keyword evidence="3 10" id="KW-0328">Glycosyltransferase</keyword>
<keyword evidence="18" id="KW-1185">Reference proteome</keyword>
<dbReference type="Proteomes" id="UP000460718">
    <property type="component" value="Unassembled WGS sequence"/>
</dbReference>
<dbReference type="InterPro" id="IPR002659">
    <property type="entry name" value="Glyco_trans_31"/>
</dbReference>
<dbReference type="PANTHER" id="PTHR11214">
    <property type="entry name" value="BETA-1,3-N-ACETYLGLUCOSAMINYLTRANSFERASE"/>
    <property type="match status" value="1"/>
</dbReference>
<reference evidence="17 18" key="1">
    <citation type="submission" date="2018-08" db="EMBL/GenBank/DDBJ databases">
        <title>Genomic investigation of the strawberry pathogen Phytophthora fragariae indicates pathogenicity is determined by transcriptional variation in three key races.</title>
        <authorList>
            <person name="Adams T.M."/>
            <person name="Armitage A.D."/>
            <person name="Sobczyk M.K."/>
            <person name="Bates H.J."/>
            <person name="Dunwell J.M."/>
            <person name="Nellist C.F."/>
            <person name="Harrison R.J."/>
        </authorList>
    </citation>
    <scope>NUCLEOTIDE SEQUENCE [LARGE SCALE GENOMIC DNA]</scope>
    <source>
        <strain evidence="16 19">A4</strain>
        <strain evidence="15 18">NOV-27</strain>
        <strain evidence="14 20">NOV-5</strain>
        <strain evidence="12 17">NOV-9</strain>
        <strain evidence="13 21">SCRP245</strain>
    </source>
</reference>
<keyword evidence="7" id="KW-1133">Transmembrane helix</keyword>
<evidence type="ECO:0000256" key="3">
    <source>
        <dbReference type="ARBA" id="ARBA00022676"/>
    </source>
</evidence>
<keyword evidence="9" id="KW-0472">Membrane</keyword>
<keyword evidence="8 10" id="KW-0333">Golgi apparatus</keyword>
<evidence type="ECO:0000256" key="8">
    <source>
        <dbReference type="ARBA" id="ARBA00023034"/>
    </source>
</evidence>
<evidence type="ECO:0000256" key="9">
    <source>
        <dbReference type="ARBA" id="ARBA00023136"/>
    </source>
</evidence>
<evidence type="ECO:0000256" key="2">
    <source>
        <dbReference type="ARBA" id="ARBA00008661"/>
    </source>
</evidence>
<keyword evidence="6" id="KW-0735">Signal-anchor</keyword>
<dbReference type="GO" id="GO:0000139">
    <property type="term" value="C:Golgi membrane"/>
    <property type="evidence" value="ECO:0007669"/>
    <property type="project" value="UniProtKB-SubCell"/>
</dbReference>
<sequence>MPRFVMAFLVLLESFIVLAGGSSIEDDDPITDFQVVYPRDGGVTALPLRFKFHIDAASLDALNSRYGSMSVCVELEKVATKCSSMLRLRIIFQDLLQNDCVARAFIFDGVTRYHEMSPISFTLLSSEEFDTQIHRQREQIRVDNNFPRDLSITQWAQEQQTERSYNLPGDSLSFVNDAHSEVSKLVIGIKTAVLTNFPQRQAIRETWARRTDLPPNVKVFFLGCTPDVDSLSDSLEHQRILDAVNLERAVYGDLLTDELECDDKYTLLTEKVSGFFEWLVAEFPRTEVVMVTDDDVYVRVDQLVADLSTTTRHKGLYVGELTDTLHPASLAPIRDPTMAYYTSRQSYPLKHFPPYAGGPHYLVSMDCVQFIAKNRRRLASIGGIEDTSIALWLLAIQVHVQYSPALASLRVRVCQNDFLSFADLSPLGIRSIHENLLHGRDFCHNFDRILWGCTRSASLETIVNQVHHL</sequence>
<dbReference type="Proteomes" id="UP000437068">
    <property type="component" value="Unassembled WGS sequence"/>
</dbReference>
<evidence type="ECO:0000313" key="18">
    <source>
        <dbReference type="Proteomes" id="UP000433483"/>
    </source>
</evidence>
<dbReference type="OrthoDB" id="202235at2759"/>
<proteinExistence type="inferred from homology"/>
<keyword evidence="5" id="KW-0812">Transmembrane</keyword>
<evidence type="ECO:0000313" key="21">
    <source>
        <dbReference type="Proteomes" id="UP000460718"/>
    </source>
</evidence>
<dbReference type="PANTHER" id="PTHR11214:SF3">
    <property type="entry name" value="BETA-1,3-GALACTOSYLTRANSFERASE 6"/>
    <property type="match status" value="1"/>
</dbReference>
<accession>A0A6A3F0X0</accession>
<comment type="similarity">
    <text evidence="2 10">Belongs to the glycosyltransferase 31 family.</text>
</comment>
<dbReference type="Proteomes" id="UP000429523">
    <property type="component" value="Unassembled WGS sequence"/>
</dbReference>
<evidence type="ECO:0000313" key="15">
    <source>
        <dbReference type="EMBL" id="KAE9194883.1"/>
    </source>
</evidence>
<evidence type="ECO:0000313" key="16">
    <source>
        <dbReference type="EMBL" id="KAE9292429.1"/>
    </source>
</evidence>
<evidence type="ECO:0000313" key="12">
    <source>
        <dbReference type="EMBL" id="KAE8937931.1"/>
    </source>
</evidence>